<dbReference type="Pfam" id="PF04769">
    <property type="entry name" value="MATalpha_HMGbox"/>
    <property type="match status" value="1"/>
</dbReference>
<dbReference type="GO" id="GO:0005634">
    <property type="term" value="C:nucleus"/>
    <property type="evidence" value="ECO:0007669"/>
    <property type="project" value="InterPro"/>
</dbReference>
<evidence type="ECO:0000256" key="2">
    <source>
        <dbReference type="ARBA" id="ARBA00023015"/>
    </source>
</evidence>
<evidence type="ECO:0000256" key="3">
    <source>
        <dbReference type="ARBA" id="ARBA00023125"/>
    </source>
</evidence>
<accession>A0A4U0WTB6</accession>
<keyword evidence="3" id="KW-0238">DNA-binding</keyword>
<name>A0A4U0WTB6_9PEZI</name>
<keyword evidence="2" id="KW-0805">Transcription regulation</keyword>
<keyword evidence="5" id="KW-0539">Nucleus</keyword>
<evidence type="ECO:0000313" key="9">
    <source>
        <dbReference type="Proteomes" id="UP000309340"/>
    </source>
</evidence>
<sequence>MAQSIEALTDFLDADDLLDLDDDTDSDSDSSTTFTPAVYSRRVLLRNNQQVSEERIVAFNKTLEVEREFLEQAQAEILKDFFESKDKRSESDRRMTSSTQEATQDQSFENEHLILLSGIQQDVQQKVDRVAQGAGFTTHKATSSTIDRIPKFADTLLADVFDVCKFPNEAEMMMLTVACGLPGVLAAGQWCKSGDVTAMGNLANRLTINASEWDGGTAWTGAVMDSMAADCNVPFSAKWAILAKACSVLRGSRGKDEAPLDFFLGLVVPLMGIVAPEHYQAMMGWQVTAPSDSDQDKTPRVVRLFTPDFSTFDNRYISTTLSVDDLVQYCMSSGYLNDTNARASVGNAHGALTMAVHPTVTAVTAATAAPLHTHPANLNITAANNATIADPLSPDSLSLATQLGMAINSTLPPAPAAPPALTTAATAATNALNYSYGTFFDPTSKFDYTFNPTEETAGLGDDGFYPAFDPTASMSVDDALNLDWSQFVNDDGSA</sequence>
<proteinExistence type="predicted"/>
<evidence type="ECO:0000256" key="4">
    <source>
        <dbReference type="ARBA" id="ARBA00023163"/>
    </source>
</evidence>
<dbReference type="OrthoDB" id="5398665at2759"/>
<dbReference type="Proteomes" id="UP000309340">
    <property type="component" value="Unassembled WGS sequence"/>
</dbReference>
<feature type="domain" description="Alpha box" evidence="7">
    <location>
        <begin position="234"/>
        <end position="342"/>
    </location>
</feature>
<reference evidence="8 9" key="1">
    <citation type="submission" date="2017-03" db="EMBL/GenBank/DDBJ databases">
        <title>Genomes of endolithic fungi from Antarctica.</title>
        <authorList>
            <person name="Coleine C."/>
            <person name="Masonjones S."/>
            <person name="Stajich J.E."/>
        </authorList>
    </citation>
    <scope>NUCLEOTIDE SEQUENCE [LARGE SCALE GENOMIC DNA]</scope>
    <source>
        <strain evidence="8 9">CCFEE 5184</strain>
    </source>
</reference>
<evidence type="ECO:0000259" key="7">
    <source>
        <dbReference type="Pfam" id="PF04769"/>
    </source>
</evidence>
<organism evidence="8 9">
    <name type="scientific">Friedmanniomyces simplex</name>
    <dbReference type="NCBI Taxonomy" id="329884"/>
    <lineage>
        <taxon>Eukaryota</taxon>
        <taxon>Fungi</taxon>
        <taxon>Dikarya</taxon>
        <taxon>Ascomycota</taxon>
        <taxon>Pezizomycotina</taxon>
        <taxon>Dothideomycetes</taxon>
        <taxon>Dothideomycetidae</taxon>
        <taxon>Mycosphaerellales</taxon>
        <taxon>Teratosphaeriaceae</taxon>
        <taxon>Friedmanniomyces</taxon>
    </lineage>
</organism>
<dbReference type="InterPro" id="IPR006856">
    <property type="entry name" value="MATalpha_HMGbox"/>
</dbReference>
<dbReference type="GO" id="GO:0045895">
    <property type="term" value="P:positive regulation of mating-type specific transcription, DNA-templated"/>
    <property type="evidence" value="ECO:0007669"/>
    <property type="project" value="InterPro"/>
</dbReference>
<comment type="function">
    <text evidence="6">Mating type proteins are sequence specific DNA-binding proteins that act as master switches in fungal differentiation by controlling gene expression in a cell type-specific fashion. Transcriptional activator that induces the transcription of alpha-specific genes.</text>
</comment>
<evidence type="ECO:0000256" key="1">
    <source>
        <dbReference type="ARBA" id="ARBA00015083"/>
    </source>
</evidence>
<keyword evidence="4" id="KW-0804">Transcription</keyword>
<dbReference type="GO" id="GO:0008301">
    <property type="term" value="F:DNA binding, bending"/>
    <property type="evidence" value="ECO:0007669"/>
    <property type="project" value="InterPro"/>
</dbReference>
<protein>
    <recommendedName>
        <fullName evidence="1">Mating-type protein MAT-1</fullName>
    </recommendedName>
</protein>
<dbReference type="EMBL" id="NAJQ01000689">
    <property type="protein sequence ID" value="TKA65978.1"/>
    <property type="molecule type" value="Genomic_DNA"/>
</dbReference>
<evidence type="ECO:0000256" key="6">
    <source>
        <dbReference type="ARBA" id="ARBA00035106"/>
    </source>
</evidence>
<comment type="caution">
    <text evidence="8">The sequence shown here is derived from an EMBL/GenBank/DDBJ whole genome shotgun (WGS) entry which is preliminary data.</text>
</comment>
<evidence type="ECO:0000256" key="5">
    <source>
        <dbReference type="ARBA" id="ARBA00023242"/>
    </source>
</evidence>
<dbReference type="AlphaFoldDB" id="A0A4U0WTB6"/>
<gene>
    <name evidence="8" type="ORF">B0A55_10878</name>
</gene>
<evidence type="ECO:0000313" key="8">
    <source>
        <dbReference type="EMBL" id="TKA65978.1"/>
    </source>
</evidence>
<keyword evidence="9" id="KW-1185">Reference proteome</keyword>